<protein>
    <recommendedName>
        <fullName evidence="3">Ribosomal protein S14</fullName>
    </recommendedName>
</protein>
<name>A0ABD0KVA0_9CAEN</name>
<sequence length="90" mass="10199">MRVSSEAQDRAKISKKTHKNWRQILLPQQSVHRSFTKCCSERARRVSCTTAFKQGGMSLQCSINLTNHGFEEVLKSGGLRTNSDMASKQR</sequence>
<reference evidence="1 2" key="1">
    <citation type="journal article" date="2023" name="Sci. Data">
        <title>Genome assembly of the Korean intertidal mud-creeper Batillaria attramentaria.</title>
        <authorList>
            <person name="Patra A.K."/>
            <person name="Ho P.T."/>
            <person name="Jun S."/>
            <person name="Lee S.J."/>
            <person name="Kim Y."/>
            <person name="Won Y.J."/>
        </authorList>
    </citation>
    <scope>NUCLEOTIDE SEQUENCE [LARGE SCALE GENOMIC DNA]</scope>
    <source>
        <strain evidence="1">Wonlab-2016</strain>
    </source>
</reference>
<keyword evidence="2" id="KW-1185">Reference proteome</keyword>
<evidence type="ECO:0000313" key="1">
    <source>
        <dbReference type="EMBL" id="KAK7491074.1"/>
    </source>
</evidence>
<evidence type="ECO:0000313" key="2">
    <source>
        <dbReference type="Proteomes" id="UP001519460"/>
    </source>
</evidence>
<dbReference type="Proteomes" id="UP001519460">
    <property type="component" value="Unassembled WGS sequence"/>
</dbReference>
<dbReference type="EMBL" id="JACVVK020000119">
    <property type="protein sequence ID" value="KAK7491074.1"/>
    <property type="molecule type" value="Genomic_DNA"/>
</dbReference>
<organism evidence="1 2">
    <name type="scientific">Batillaria attramentaria</name>
    <dbReference type="NCBI Taxonomy" id="370345"/>
    <lineage>
        <taxon>Eukaryota</taxon>
        <taxon>Metazoa</taxon>
        <taxon>Spiralia</taxon>
        <taxon>Lophotrochozoa</taxon>
        <taxon>Mollusca</taxon>
        <taxon>Gastropoda</taxon>
        <taxon>Caenogastropoda</taxon>
        <taxon>Sorbeoconcha</taxon>
        <taxon>Cerithioidea</taxon>
        <taxon>Batillariidae</taxon>
        <taxon>Batillaria</taxon>
    </lineage>
</organism>
<dbReference type="AlphaFoldDB" id="A0ABD0KVA0"/>
<comment type="caution">
    <text evidence="1">The sequence shown here is derived from an EMBL/GenBank/DDBJ whole genome shotgun (WGS) entry which is preliminary data.</text>
</comment>
<evidence type="ECO:0008006" key="3">
    <source>
        <dbReference type="Google" id="ProtNLM"/>
    </source>
</evidence>
<gene>
    <name evidence="1" type="ORF">BaRGS_00017638</name>
</gene>
<proteinExistence type="predicted"/>
<accession>A0ABD0KVA0</accession>